<name>A0ABM7ZZQ9_STRNI</name>
<proteinExistence type="predicted"/>
<sequence>MPTAWGPVGGPARHDVRVSWGTLTMAGQQYTTTEEEMVAFSGKIASVNQSIQGEISRLNTVVDTITSGWKGAAASSYNQLQSQVNEDANRLNQLLGEIKEAIDETTKNYSASEEEQAQSISHISASASPFG</sequence>
<protein>
    <recommendedName>
        <fullName evidence="4">WXG100 family type VII secretion target</fullName>
    </recommendedName>
</protein>
<dbReference type="SUPFAM" id="SSF140453">
    <property type="entry name" value="EsxAB dimer-like"/>
    <property type="match status" value="1"/>
</dbReference>
<feature type="compositionally biased region" description="Low complexity" evidence="1">
    <location>
        <begin position="117"/>
        <end position="131"/>
    </location>
</feature>
<dbReference type="InterPro" id="IPR036689">
    <property type="entry name" value="ESAT-6-like_sf"/>
</dbReference>
<feature type="region of interest" description="Disordered" evidence="1">
    <location>
        <begin position="106"/>
        <end position="131"/>
    </location>
</feature>
<evidence type="ECO:0008006" key="4">
    <source>
        <dbReference type="Google" id="ProtNLM"/>
    </source>
</evidence>
<gene>
    <name evidence="2" type="ORF">HEK616_53490</name>
</gene>
<dbReference type="Gene3D" id="1.10.287.1060">
    <property type="entry name" value="ESAT-6-like"/>
    <property type="match status" value="1"/>
</dbReference>
<evidence type="ECO:0000256" key="1">
    <source>
        <dbReference type="SAM" id="MobiDB-lite"/>
    </source>
</evidence>
<accession>A0ABM7ZZQ9</accession>
<reference evidence="2" key="1">
    <citation type="submission" date="2022-06" db="EMBL/GenBank/DDBJ databases">
        <title>Complete genome sequence of Streptomyces nigrescens HEK616.</title>
        <authorList>
            <person name="Asamizu S."/>
            <person name="Onaka H."/>
        </authorList>
    </citation>
    <scope>NUCLEOTIDE SEQUENCE</scope>
    <source>
        <strain evidence="2">HEK616</strain>
    </source>
</reference>
<organism evidence="2 3">
    <name type="scientific">Streptomyces nigrescens</name>
    <dbReference type="NCBI Taxonomy" id="1920"/>
    <lineage>
        <taxon>Bacteria</taxon>
        <taxon>Bacillati</taxon>
        <taxon>Actinomycetota</taxon>
        <taxon>Actinomycetes</taxon>
        <taxon>Kitasatosporales</taxon>
        <taxon>Streptomycetaceae</taxon>
        <taxon>Streptomyces</taxon>
    </lineage>
</organism>
<dbReference type="Proteomes" id="UP001059597">
    <property type="component" value="Chromosome"/>
</dbReference>
<keyword evidence="3" id="KW-1185">Reference proteome</keyword>
<dbReference type="NCBIfam" id="TIGR03930">
    <property type="entry name" value="WXG100_ESAT6"/>
    <property type="match status" value="1"/>
</dbReference>
<dbReference type="EMBL" id="AP026073">
    <property type="protein sequence ID" value="BDM71862.1"/>
    <property type="molecule type" value="Genomic_DNA"/>
</dbReference>
<evidence type="ECO:0000313" key="2">
    <source>
        <dbReference type="EMBL" id="BDM71862.1"/>
    </source>
</evidence>
<evidence type="ECO:0000313" key="3">
    <source>
        <dbReference type="Proteomes" id="UP001059597"/>
    </source>
</evidence>
<dbReference type="Pfam" id="PF06013">
    <property type="entry name" value="WXG100"/>
    <property type="match status" value="1"/>
</dbReference>
<dbReference type="InterPro" id="IPR010310">
    <property type="entry name" value="T7SS_ESAT-6-like"/>
</dbReference>